<dbReference type="InterPro" id="IPR001073">
    <property type="entry name" value="C1q_dom"/>
</dbReference>
<evidence type="ECO:0000313" key="6">
    <source>
        <dbReference type="Ensembl" id="ENSSGRP00000012072.1"/>
    </source>
</evidence>
<evidence type="ECO:0000256" key="4">
    <source>
        <dbReference type="SAM" id="Coils"/>
    </source>
</evidence>
<comment type="subcellular location">
    <subcellularLocation>
        <location evidence="1">Secreted</location>
    </subcellularLocation>
</comment>
<dbReference type="SUPFAM" id="SSF49842">
    <property type="entry name" value="TNF-like"/>
    <property type="match status" value="1"/>
</dbReference>
<dbReference type="PROSITE" id="PS50871">
    <property type="entry name" value="C1Q"/>
    <property type="match status" value="1"/>
</dbReference>
<evidence type="ECO:0000259" key="5">
    <source>
        <dbReference type="PROSITE" id="PS50871"/>
    </source>
</evidence>
<dbReference type="PRINTS" id="PR00007">
    <property type="entry name" value="COMPLEMNTC1Q"/>
</dbReference>
<evidence type="ECO:0000313" key="7">
    <source>
        <dbReference type="Proteomes" id="UP000472262"/>
    </source>
</evidence>
<name>A0A672KNC8_SINGR</name>
<keyword evidence="2" id="KW-0964">Secreted</keyword>
<evidence type="ECO:0000256" key="3">
    <source>
        <dbReference type="ARBA" id="ARBA00022729"/>
    </source>
</evidence>
<dbReference type="GO" id="GO:0005576">
    <property type="term" value="C:extracellular region"/>
    <property type="evidence" value="ECO:0007669"/>
    <property type="project" value="UniProtKB-SubCell"/>
</dbReference>
<dbReference type="InterPro" id="IPR050822">
    <property type="entry name" value="Cerebellin_Synaptic_Org"/>
</dbReference>
<dbReference type="Pfam" id="PF00386">
    <property type="entry name" value="C1q"/>
    <property type="match status" value="1"/>
</dbReference>
<feature type="coiled-coil region" evidence="4">
    <location>
        <begin position="55"/>
        <end position="82"/>
    </location>
</feature>
<dbReference type="SMART" id="SM00110">
    <property type="entry name" value="C1Q"/>
    <property type="match status" value="1"/>
</dbReference>
<dbReference type="Ensembl" id="ENSSGRT00000013086.1">
    <property type="protein sequence ID" value="ENSSGRP00000012072.1"/>
    <property type="gene ID" value="ENSSGRG00000007813.1"/>
</dbReference>
<sequence>MFTFTVSWFHIAPNCAKFNMHHKNFSQKMLAAQKTLLLLFVGVSLAHDFITSAQLKNIEERLRATEETLTELKKENEALRIFTKASSDKLESIQAENKAKKVAFSAGLLASGSQHFGPFDTRKILVYQKNFINTGNAYDPNTGTFTAPVNGVYFFRFYAHAHPSNQMAVSLHKNNQIQCSVFLLNPETNANGSNGVVLSLQKGDEVYTQLRENSWVFDDENSYTSFSGFLLFPF</sequence>
<dbReference type="RefSeq" id="XP_016096745.1">
    <property type="nucleotide sequence ID" value="XM_016241259.1"/>
</dbReference>
<feature type="domain" description="C1q" evidence="5">
    <location>
        <begin position="97"/>
        <end position="234"/>
    </location>
</feature>
<dbReference type="KEGG" id="sgh:107557732"/>
<protein>
    <submittedName>
        <fullName evidence="6">Complement C1q-like protein 2</fullName>
    </submittedName>
</protein>
<dbReference type="PANTHER" id="PTHR22923">
    <property type="entry name" value="CEREBELLIN-RELATED"/>
    <property type="match status" value="1"/>
</dbReference>
<dbReference type="GeneID" id="107557732"/>
<dbReference type="InterPro" id="IPR008983">
    <property type="entry name" value="Tumour_necrosis_fac-like_dom"/>
</dbReference>
<organism evidence="6 7">
    <name type="scientific">Sinocyclocheilus grahami</name>
    <name type="common">Dianchi golden-line fish</name>
    <name type="synonym">Barbus grahami</name>
    <dbReference type="NCBI Taxonomy" id="75366"/>
    <lineage>
        <taxon>Eukaryota</taxon>
        <taxon>Metazoa</taxon>
        <taxon>Chordata</taxon>
        <taxon>Craniata</taxon>
        <taxon>Vertebrata</taxon>
        <taxon>Euteleostomi</taxon>
        <taxon>Actinopterygii</taxon>
        <taxon>Neopterygii</taxon>
        <taxon>Teleostei</taxon>
        <taxon>Ostariophysi</taxon>
        <taxon>Cypriniformes</taxon>
        <taxon>Cyprinidae</taxon>
        <taxon>Cyprininae</taxon>
        <taxon>Sinocyclocheilus</taxon>
    </lineage>
</organism>
<dbReference type="OrthoDB" id="10070467at2759"/>
<reference evidence="6" key="2">
    <citation type="submission" date="2025-09" db="UniProtKB">
        <authorList>
            <consortium name="Ensembl"/>
        </authorList>
    </citation>
    <scope>IDENTIFICATION</scope>
</reference>
<dbReference type="AlphaFoldDB" id="A0A672KNC8"/>
<dbReference type="Gene3D" id="2.60.120.40">
    <property type="match status" value="1"/>
</dbReference>
<keyword evidence="7" id="KW-1185">Reference proteome</keyword>
<accession>A0A672KNC8</accession>
<dbReference type="OMA" id="HIAPNCA"/>
<keyword evidence="4" id="KW-0175">Coiled coil</keyword>
<dbReference type="InParanoid" id="A0A672KNC8"/>
<proteinExistence type="predicted"/>
<dbReference type="Proteomes" id="UP000472262">
    <property type="component" value="Unassembled WGS sequence"/>
</dbReference>
<evidence type="ECO:0000256" key="1">
    <source>
        <dbReference type="ARBA" id="ARBA00004613"/>
    </source>
</evidence>
<evidence type="ECO:0000256" key="2">
    <source>
        <dbReference type="ARBA" id="ARBA00022525"/>
    </source>
</evidence>
<dbReference type="PANTHER" id="PTHR22923:SF102">
    <property type="entry name" value="CEREBELLIN 13-RELATED"/>
    <property type="match status" value="1"/>
</dbReference>
<reference evidence="6" key="1">
    <citation type="submission" date="2025-08" db="UniProtKB">
        <authorList>
            <consortium name="Ensembl"/>
        </authorList>
    </citation>
    <scope>IDENTIFICATION</scope>
</reference>
<gene>
    <name evidence="6" type="primary">LOC107557732</name>
</gene>
<keyword evidence="3" id="KW-0732">Signal</keyword>